<dbReference type="HAMAP" id="MF_02215">
    <property type="entry name" value="UbiJ"/>
    <property type="match status" value="1"/>
</dbReference>
<dbReference type="PATRIC" id="fig|908627.4.peg.6492"/>
<accession>A0A0J1CQC6</accession>
<comment type="subcellular location">
    <subcellularLocation>
        <location evidence="1">Cytoplasm</location>
    </subcellularLocation>
</comment>
<organism evidence="4 5">
    <name type="scientific">Caballeronia mineralivorans PML1(12)</name>
    <dbReference type="NCBI Taxonomy" id="908627"/>
    <lineage>
        <taxon>Bacteria</taxon>
        <taxon>Pseudomonadati</taxon>
        <taxon>Pseudomonadota</taxon>
        <taxon>Betaproteobacteria</taxon>
        <taxon>Burkholderiales</taxon>
        <taxon>Burkholderiaceae</taxon>
        <taxon>Caballeronia</taxon>
    </lineage>
</organism>
<comment type="similarity">
    <text evidence="1">Belongs to the UbiJ family.</text>
</comment>
<feature type="region of interest" description="Disordered" evidence="2">
    <location>
        <begin position="184"/>
        <end position="204"/>
    </location>
</feature>
<comment type="function">
    <text evidence="1">Required for ubiquinone (coenzyme Q) biosynthesis. Binds hydrophobic ubiquinone biosynthetic intermediates via its SCP2 domain and is essential for the stability of the Ubi complex. May constitute a docking platform where Ubi enzymes assemble and access their SCP2-bound polyprenyl substrates.</text>
</comment>
<protein>
    <recommendedName>
        <fullName evidence="1">Ubiquinone biosynthesis accessory factor UbiJ</fullName>
    </recommendedName>
</protein>
<keyword evidence="5" id="KW-1185">Reference proteome</keyword>
<dbReference type="AlphaFoldDB" id="A0A0J1CQC6"/>
<dbReference type="InterPro" id="IPR003033">
    <property type="entry name" value="SCP2_sterol-bd_dom"/>
</dbReference>
<evidence type="ECO:0000256" key="1">
    <source>
        <dbReference type="HAMAP-Rule" id="MF_02215"/>
    </source>
</evidence>
<feature type="domain" description="SCP2" evidence="3">
    <location>
        <begin position="2"/>
        <end position="95"/>
    </location>
</feature>
<evidence type="ECO:0000313" key="4">
    <source>
        <dbReference type="EMBL" id="KLU22840.1"/>
    </source>
</evidence>
<gene>
    <name evidence="1" type="primary">ubiJ</name>
    <name evidence="4" type="ORF">EOS_29045</name>
</gene>
<dbReference type="Pfam" id="PF02036">
    <property type="entry name" value="SCP2"/>
    <property type="match status" value="1"/>
</dbReference>
<evidence type="ECO:0000256" key="2">
    <source>
        <dbReference type="SAM" id="MobiDB-lite"/>
    </source>
</evidence>
<proteinExistence type="inferred from homology"/>
<feature type="compositionally biased region" description="Low complexity" evidence="2">
    <location>
        <begin position="188"/>
        <end position="204"/>
    </location>
</feature>
<dbReference type="GO" id="GO:0006744">
    <property type="term" value="P:ubiquinone biosynthetic process"/>
    <property type="evidence" value="ECO:0007669"/>
    <property type="project" value="UniProtKB-UniRule"/>
</dbReference>
<dbReference type="PANTHER" id="PTHR38693:SF1">
    <property type="entry name" value="UBIQUINONE BIOSYNTHESIS ACCESSORY FACTOR UBIJ"/>
    <property type="match status" value="1"/>
</dbReference>
<keyword evidence="1" id="KW-0963">Cytoplasm</keyword>
<evidence type="ECO:0000313" key="5">
    <source>
        <dbReference type="Proteomes" id="UP000035963"/>
    </source>
</evidence>
<dbReference type="GO" id="GO:0005737">
    <property type="term" value="C:cytoplasm"/>
    <property type="evidence" value="ECO:0007669"/>
    <property type="project" value="UniProtKB-SubCell"/>
</dbReference>
<dbReference type="Proteomes" id="UP000035963">
    <property type="component" value="Unassembled WGS sequence"/>
</dbReference>
<dbReference type="UniPathway" id="UPA00232"/>
<name>A0A0J1CQC6_9BURK</name>
<keyword evidence="1" id="KW-0831">Ubiquinone biosynthesis</keyword>
<reference evidence="4 5" key="1">
    <citation type="journal article" date="2015" name="Genome Announc.">
        <title>Draft Genome Sequence of Burkholderia sp. Strain PML1(12), an Ectomycorrhizosphere-Inhabiting Bacterium with Effective Mineral-Weathering Ability.</title>
        <authorList>
            <person name="Uroz S."/>
            <person name="Oger P."/>
        </authorList>
    </citation>
    <scope>NUCLEOTIDE SEQUENCE [LARGE SCALE GENOMIC DNA]</scope>
    <source>
        <strain evidence="5">PML1(12)</strain>
    </source>
</reference>
<comment type="pathway">
    <text evidence="1">Cofactor biosynthesis; ubiquinone biosynthesis.</text>
</comment>
<dbReference type="EMBL" id="AEJF01000173">
    <property type="protein sequence ID" value="KLU22840.1"/>
    <property type="molecule type" value="Genomic_DNA"/>
</dbReference>
<dbReference type="PANTHER" id="PTHR38693">
    <property type="entry name" value="UBIQUINONE BIOSYNTHESIS PROTEIN UBIJ"/>
    <property type="match status" value="1"/>
</dbReference>
<sequence length="204" mass="22206">MNHVLARESWARERLTPYAGKTARLVLSPFALLLMVQPDGLIAAIDETEAPTFDVTLSVPTEAVPTFLQGGQAAVMKHVRIEGDAEFATTIAKLAEHLRWEPEEDLARVIGDAPAHRIGSTVRKVGEQARRSGRNLLESVAEYLLDEQPQLVRRSALDTFNAELSTARDALARVEKRIERLEQKAEARGASASGAAASARGTSK</sequence>
<dbReference type="InterPro" id="IPR038989">
    <property type="entry name" value="UbiJ"/>
</dbReference>
<evidence type="ECO:0000259" key="3">
    <source>
        <dbReference type="Pfam" id="PF02036"/>
    </source>
</evidence>
<comment type="caution">
    <text evidence="4">The sequence shown here is derived from an EMBL/GenBank/DDBJ whole genome shotgun (WGS) entry which is preliminary data.</text>
</comment>